<gene>
    <name evidence="2" type="ORF">FTUN_1147</name>
</gene>
<proteinExistence type="predicted"/>
<sequence>MPSYAILFGLLLSGLGVTAYVSPNTLGGGKPYQISALSPAFIGVPILLTGLVSLAAPGARKHAMHGAAVLGLLGTVGGLVPVILRKFDFEQTAVLVGLTMTVLSGLFLGLCVKSFIDAKKARKAAEAAAAA</sequence>
<evidence type="ECO:0000313" key="2">
    <source>
        <dbReference type="EMBL" id="QJW93639.1"/>
    </source>
</evidence>
<dbReference type="RefSeq" id="WP_171469797.1">
    <property type="nucleotide sequence ID" value="NZ_CP053452.2"/>
</dbReference>
<accession>A0A6M5YHT9</accession>
<keyword evidence="1" id="KW-1133">Transmembrane helix</keyword>
<organism evidence="2 3">
    <name type="scientific">Frigoriglobus tundricola</name>
    <dbReference type="NCBI Taxonomy" id="2774151"/>
    <lineage>
        <taxon>Bacteria</taxon>
        <taxon>Pseudomonadati</taxon>
        <taxon>Planctomycetota</taxon>
        <taxon>Planctomycetia</taxon>
        <taxon>Gemmatales</taxon>
        <taxon>Gemmataceae</taxon>
        <taxon>Frigoriglobus</taxon>
    </lineage>
</organism>
<name>A0A6M5YHT9_9BACT</name>
<keyword evidence="3" id="KW-1185">Reference proteome</keyword>
<dbReference type="Proteomes" id="UP000503447">
    <property type="component" value="Chromosome"/>
</dbReference>
<dbReference type="EMBL" id="CP053452">
    <property type="protein sequence ID" value="QJW93639.1"/>
    <property type="molecule type" value="Genomic_DNA"/>
</dbReference>
<dbReference type="AlphaFoldDB" id="A0A6M5YHT9"/>
<keyword evidence="1" id="KW-0812">Transmembrane</keyword>
<feature type="transmembrane region" description="Helical" evidence="1">
    <location>
        <begin position="67"/>
        <end position="87"/>
    </location>
</feature>
<evidence type="ECO:0000313" key="3">
    <source>
        <dbReference type="Proteomes" id="UP000503447"/>
    </source>
</evidence>
<reference evidence="3" key="1">
    <citation type="submission" date="2020-05" db="EMBL/GenBank/DDBJ databases">
        <title>Frigoriglobus tundricola gen. nov., sp. nov., a psychrotolerant cellulolytic planctomycete of the family Gemmataceae with two divergent copies of 16S rRNA gene.</title>
        <authorList>
            <person name="Kulichevskaya I.S."/>
            <person name="Ivanova A.A."/>
            <person name="Naumoff D.G."/>
            <person name="Beletsky A.V."/>
            <person name="Rijpstra W.I.C."/>
            <person name="Sinninghe Damste J.S."/>
            <person name="Mardanov A.V."/>
            <person name="Ravin N.V."/>
            <person name="Dedysh S.N."/>
        </authorList>
    </citation>
    <scope>NUCLEOTIDE SEQUENCE [LARGE SCALE GENOMIC DNA]</scope>
    <source>
        <strain evidence="3">PL17</strain>
    </source>
</reference>
<feature type="transmembrane region" description="Helical" evidence="1">
    <location>
        <begin position="93"/>
        <end position="112"/>
    </location>
</feature>
<protein>
    <submittedName>
        <fullName evidence="2">Uncharacterized protein</fullName>
    </submittedName>
</protein>
<dbReference type="KEGG" id="ftj:FTUN_1147"/>
<keyword evidence="1" id="KW-0472">Membrane</keyword>
<evidence type="ECO:0000256" key="1">
    <source>
        <dbReference type="SAM" id="Phobius"/>
    </source>
</evidence>
<feature type="transmembrane region" description="Helical" evidence="1">
    <location>
        <begin position="35"/>
        <end position="55"/>
    </location>
</feature>